<organism evidence="1 2">
    <name type="scientific">Smittium culicis</name>
    <dbReference type="NCBI Taxonomy" id="133412"/>
    <lineage>
        <taxon>Eukaryota</taxon>
        <taxon>Fungi</taxon>
        <taxon>Fungi incertae sedis</taxon>
        <taxon>Zoopagomycota</taxon>
        <taxon>Kickxellomycotina</taxon>
        <taxon>Harpellomycetes</taxon>
        <taxon>Harpellales</taxon>
        <taxon>Legeriomycetaceae</taxon>
        <taxon>Smittium</taxon>
    </lineage>
</organism>
<gene>
    <name evidence="1" type="ORF">AYI69_g462</name>
</gene>
<comment type="caution">
    <text evidence="1">The sequence shown here is derived from an EMBL/GenBank/DDBJ whole genome shotgun (WGS) entry which is preliminary data.</text>
</comment>
<evidence type="ECO:0000313" key="2">
    <source>
        <dbReference type="Proteomes" id="UP000187429"/>
    </source>
</evidence>
<dbReference type="EMBL" id="LSSM01000110">
    <property type="protein sequence ID" value="OMJ30006.1"/>
    <property type="molecule type" value="Genomic_DNA"/>
</dbReference>
<accession>A0A1R1YT85</accession>
<name>A0A1R1YT85_9FUNG</name>
<protein>
    <recommendedName>
        <fullName evidence="3">Thioredoxin-like fold domain-containing protein</fullName>
    </recommendedName>
</protein>
<dbReference type="Proteomes" id="UP000187429">
    <property type="component" value="Unassembled WGS sequence"/>
</dbReference>
<dbReference type="AlphaFoldDB" id="A0A1R1YT85"/>
<proteinExistence type="predicted"/>
<evidence type="ECO:0000313" key="1">
    <source>
        <dbReference type="EMBL" id="OMJ30006.1"/>
    </source>
</evidence>
<evidence type="ECO:0008006" key="3">
    <source>
        <dbReference type="Google" id="ProtNLM"/>
    </source>
</evidence>
<sequence length="605" mass="68496">MHTMSVTTTEDNFSIPSDTYGKISNDTSMKKYQVIEQETSSNSESSSIMGSPDIGYSDSYIDQSLYSYNIKEAQYKKEEVFELEKVMQKLHITPQHSPIKFGFTDRKPSLDTQREITIRNLEGQRASLKNEQDIKSHTDEYYANDANKSPDSLKLQRTRLQKDSREKIIKRRSDMRHSIKLNLDEVYDDYRSSRMEVLTAVGGYGHSDHTGMDSVESLDTAVGSSFSRPYTASTEYAKILTSPSICKSCSNGSKISHCGSGCSSRHGRKIETFKADRNRPMSAFVSRNNNNANISFSFNQEYPHSAQAQSCEDGAFSYPYNYNHSGSSSGNNCGADSERAVYKNSRNSRNSSCGAVGIAVKRNYERPARNSVKYSYRNSAYVTDSSYAPKDMHIKLSMNAASDIKYKDLVGQKGADGWKSLFDQKPAKTKQQKEDHEKESDFAYITSSLFKSNLVNSSNAKIKSSAQNCFYNKPIVMFFSDYDQSTFKLDNYIRFTNLYSKYSEDATFVYVHIEHSFERTLSLIAGTGILALSEKVPAGFPVNSKSAIMDLVYKYQIKSTPRLVILDRLDRSNVLLSTDDLSNVDIKQLANKNNRYSWIKNMIWK</sequence>
<reference evidence="2" key="1">
    <citation type="submission" date="2017-01" db="EMBL/GenBank/DDBJ databases">
        <authorList>
            <person name="Wang Y."/>
            <person name="White M."/>
            <person name="Kvist S."/>
            <person name="Moncalvo J.-M."/>
        </authorList>
    </citation>
    <scope>NUCLEOTIDE SEQUENCE [LARGE SCALE GENOMIC DNA]</scope>
    <source>
        <strain evidence="2">ID-206-W2</strain>
    </source>
</reference>
<keyword evidence="2" id="KW-1185">Reference proteome</keyword>
<dbReference type="OrthoDB" id="10340400at2759"/>